<dbReference type="Gene3D" id="2.60.120.10">
    <property type="entry name" value="Jelly Rolls"/>
    <property type="match status" value="1"/>
</dbReference>
<sequence>MAKSHPNRFLAAISQKSRKHLLSTSSEVELGTKTVLHESQTRPSHAFFLTSGLASILAVTTVGFASEVGVVGREGFTGSLHLIGPVDTPTHCRMQLAGAAVQIPFEHLQKAFDQDDDLHRHILEFVQVHMHILSQVAGCHSIHGASQRLTRWLLTAQDLTESSTIDITQEVLSEILGTKRVTIAAAAGSLQRDRLIEYRRGHIHILNRKALEAAACDCYSTVKDLHEGLYL</sequence>
<evidence type="ECO:0000313" key="6">
    <source>
        <dbReference type="Proteomes" id="UP000540989"/>
    </source>
</evidence>
<dbReference type="RefSeq" id="WP_184223018.1">
    <property type="nucleotide sequence ID" value="NZ_JACHIP010000016.1"/>
</dbReference>
<dbReference type="GO" id="GO:0005829">
    <property type="term" value="C:cytosol"/>
    <property type="evidence" value="ECO:0007669"/>
    <property type="project" value="TreeGrafter"/>
</dbReference>
<dbReference type="Proteomes" id="UP000540989">
    <property type="component" value="Unassembled WGS sequence"/>
</dbReference>
<dbReference type="InterPro" id="IPR050397">
    <property type="entry name" value="Env_Response_Regulators"/>
</dbReference>
<gene>
    <name evidence="5" type="ORF">HDF16_005358</name>
</gene>
<dbReference type="GO" id="GO:0003700">
    <property type="term" value="F:DNA-binding transcription factor activity"/>
    <property type="evidence" value="ECO:0007669"/>
    <property type="project" value="TreeGrafter"/>
</dbReference>
<dbReference type="InterPro" id="IPR012318">
    <property type="entry name" value="HTH_CRP"/>
</dbReference>
<keyword evidence="1" id="KW-0805">Transcription regulation</keyword>
<feature type="domain" description="HTH crp-type" evidence="4">
    <location>
        <begin position="143"/>
        <end position="209"/>
    </location>
</feature>
<evidence type="ECO:0000313" key="5">
    <source>
        <dbReference type="EMBL" id="MBB5060622.1"/>
    </source>
</evidence>
<dbReference type="EMBL" id="JACHIP010000016">
    <property type="protein sequence ID" value="MBB5060622.1"/>
    <property type="molecule type" value="Genomic_DNA"/>
</dbReference>
<evidence type="ECO:0000256" key="2">
    <source>
        <dbReference type="ARBA" id="ARBA00023125"/>
    </source>
</evidence>
<dbReference type="AlphaFoldDB" id="A0A7W7ZIN6"/>
<organism evidence="5 6">
    <name type="scientific">Granulicella aggregans</name>
    <dbReference type="NCBI Taxonomy" id="474949"/>
    <lineage>
        <taxon>Bacteria</taxon>
        <taxon>Pseudomonadati</taxon>
        <taxon>Acidobacteriota</taxon>
        <taxon>Terriglobia</taxon>
        <taxon>Terriglobales</taxon>
        <taxon>Acidobacteriaceae</taxon>
        <taxon>Granulicella</taxon>
    </lineage>
</organism>
<proteinExistence type="predicted"/>
<dbReference type="SUPFAM" id="SSF51206">
    <property type="entry name" value="cAMP-binding domain-like"/>
    <property type="match status" value="1"/>
</dbReference>
<comment type="caution">
    <text evidence="5">The sequence shown here is derived from an EMBL/GenBank/DDBJ whole genome shotgun (WGS) entry which is preliminary data.</text>
</comment>
<accession>A0A7W7ZIN6</accession>
<dbReference type="PANTHER" id="PTHR24567:SF74">
    <property type="entry name" value="HTH-TYPE TRANSCRIPTIONAL REGULATOR ARCR"/>
    <property type="match status" value="1"/>
</dbReference>
<dbReference type="GO" id="GO:0003677">
    <property type="term" value="F:DNA binding"/>
    <property type="evidence" value="ECO:0007669"/>
    <property type="project" value="UniProtKB-KW"/>
</dbReference>
<dbReference type="Gene3D" id="1.10.10.10">
    <property type="entry name" value="Winged helix-like DNA-binding domain superfamily/Winged helix DNA-binding domain"/>
    <property type="match status" value="1"/>
</dbReference>
<evidence type="ECO:0000256" key="3">
    <source>
        <dbReference type="ARBA" id="ARBA00023163"/>
    </source>
</evidence>
<evidence type="ECO:0000256" key="1">
    <source>
        <dbReference type="ARBA" id="ARBA00023015"/>
    </source>
</evidence>
<dbReference type="PANTHER" id="PTHR24567">
    <property type="entry name" value="CRP FAMILY TRANSCRIPTIONAL REGULATORY PROTEIN"/>
    <property type="match status" value="1"/>
</dbReference>
<name>A0A7W7ZIN6_9BACT</name>
<keyword evidence="2" id="KW-0238">DNA-binding</keyword>
<dbReference type="InterPro" id="IPR036388">
    <property type="entry name" value="WH-like_DNA-bd_sf"/>
</dbReference>
<dbReference type="SUPFAM" id="SSF46785">
    <property type="entry name" value="Winged helix' DNA-binding domain"/>
    <property type="match status" value="1"/>
</dbReference>
<evidence type="ECO:0000259" key="4">
    <source>
        <dbReference type="PROSITE" id="PS51063"/>
    </source>
</evidence>
<reference evidence="5 6" key="1">
    <citation type="submission" date="2020-08" db="EMBL/GenBank/DDBJ databases">
        <title>Genomic Encyclopedia of Type Strains, Phase IV (KMG-V): Genome sequencing to study the core and pangenomes of soil and plant-associated prokaryotes.</title>
        <authorList>
            <person name="Whitman W."/>
        </authorList>
    </citation>
    <scope>NUCLEOTIDE SEQUENCE [LARGE SCALE GENOMIC DNA]</scope>
    <source>
        <strain evidence="5 6">M8UP14</strain>
    </source>
</reference>
<protein>
    <submittedName>
        <fullName evidence="5">CRP-like cAMP-binding protein</fullName>
    </submittedName>
</protein>
<dbReference type="Pfam" id="PF13545">
    <property type="entry name" value="HTH_Crp_2"/>
    <property type="match status" value="1"/>
</dbReference>
<keyword evidence="6" id="KW-1185">Reference proteome</keyword>
<dbReference type="InterPro" id="IPR014710">
    <property type="entry name" value="RmlC-like_jellyroll"/>
</dbReference>
<dbReference type="InterPro" id="IPR036390">
    <property type="entry name" value="WH_DNA-bd_sf"/>
</dbReference>
<dbReference type="PROSITE" id="PS51063">
    <property type="entry name" value="HTH_CRP_2"/>
    <property type="match status" value="1"/>
</dbReference>
<dbReference type="InterPro" id="IPR018490">
    <property type="entry name" value="cNMP-bd_dom_sf"/>
</dbReference>
<keyword evidence="3" id="KW-0804">Transcription</keyword>